<dbReference type="PATRIC" id="fig|1675527.3.peg.1772"/>
<dbReference type="AlphaFoldDB" id="A0A0J9E1F5"/>
<gene>
    <name evidence="2" type="ORF">AIOL_001676</name>
</gene>
<keyword evidence="2" id="KW-0030">Aminoacyl-tRNA synthetase</keyword>
<organism evidence="2 3">
    <name type="scientific">Candidatus Rhodobacter oscarellae</name>
    <dbReference type="NCBI Taxonomy" id="1675527"/>
    <lineage>
        <taxon>Bacteria</taxon>
        <taxon>Pseudomonadati</taxon>
        <taxon>Pseudomonadota</taxon>
        <taxon>Alphaproteobacteria</taxon>
        <taxon>Rhodobacterales</taxon>
        <taxon>Rhodobacter group</taxon>
        <taxon>Rhodobacter</taxon>
    </lineage>
</organism>
<sequence length="65" mass="6926">MVQLFVRAGLAKSGKDAKRLITENGARIDDVLVENAGLILSASDLQEPLKLSAGKKRHAVVNLEG</sequence>
<dbReference type="STRING" id="1675527.AIOL_001676"/>
<evidence type="ECO:0000313" key="3">
    <source>
        <dbReference type="Proteomes" id="UP000037178"/>
    </source>
</evidence>
<dbReference type="EMBL" id="LFTY01000002">
    <property type="protein sequence ID" value="KMW56721.1"/>
    <property type="molecule type" value="Genomic_DNA"/>
</dbReference>
<evidence type="ECO:0000256" key="1">
    <source>
        <dbReference type="PROSITE-ProRule" id="PRU00182"/>
    </source>
</evidence>
<dbReference type="Gene3D" id="3.10.290.10">
    <property type="entry name" value="RNA-binding S4 domain"/>
    <property type="match status" value="1"/>
</dbReference>
<protein>
    <submittedName>
        <fullName evidence="2">Tyrosyl-tRNA synthetase</fullName>
        <ecNumber evidence="2">6.1.1.1</ecNumber>
    </submittedName>
</protein>
<dbReference type="InterPro" id="IPR036986">
    <property type="entry name" value="S4_RNA-bd_sf"/>
</dbReference>
<name>A0A0J9E1F5_9RHOB</name>
<keyword evidence="2" id="KW-0436">Ligase</keyword>
<dbReference type="Proteomes" id="UP000037178">
    <property type="component" value="Unassembled WGS sequence"/>
</dbReference>
<dbReference type="PROSITE" id="PS50889">
    <property type="entry name" value="S4"/>
    <property type="match status" value="1"/>
</dbReference>
<keyword evidence="1" id="KW-0694">RNA-binding</keyword>
<dbReference type="GO" id="GO:0003723">
    <property type="term" value="F:RNA binding"/>
    <property type="evidence" value="ECO:0007669"/>
    <property type="project" value="UniProtKB-KW"/>
</dbReference>
<evidence type="ECO:0000313" key="2">
    <source>
        <dbReference type="EMBL" id="KMW56721.1"/>
    </source>
</evidence>
<dbReference type="EC" id="6.1.1.1" evidence="2"/>
<accession>A0A0J9E1F5</accession>
<reference evidence="2 3" key="1">
    <citation type="submission" date="2015-06" db="EMBL/GenBank/DDBJ databases">
        <title>Draft genome sequence of an Alphaproteobacteria species associated to the Mediterranean sponge Oscarella lobularis.</title>
        <authorList>
            <person name="Jourda C."/>
            <person name="Santini S."/>
            <person name="Claverie J.-M."/>
        </authorList>
    </citation>
    <scope>NUCLEOTIDE SEQUENCE [LARGE SCALE GENOMIC DNA]</scope>
    <source>
        <strain evidence="2">IGS</strain>
    </source>
</reference>
<dbReference type="OrthoDB" id="9804243at2"/>
<proteinExistence type="predicted"/>
<keyword evidence="3" id="KW-1185">Reference proteome</keyword>
<dbReference type="GO" id="GO:0004831">
    <property type="term" value="F:tyrosine-tRNA ligase activity"/>
    <property type="evidence" value="ECO:0007669"/>
    <property type="project" value="UniProtKB-EC"/>
</dbReference>
<dbReference type="SUPFAM" id="SSF55174">
    <property type="entry name" value="Alpha-L RNA-binding motif"/>
    <property type="match status" value="1"/>
</dbReference>
<comment type="caution">
    <text evidence="2">The sequence shown here is derived from an EMBL/GenBank/DDBJ whole genome shotgun (WGS) entry which is preliminary data.</text>
</comment>